<dbReference type="SMART" id="SM00228">
    <property type="entry name" value="PDZ"/>
    <property type="match status" value="1"/>
</dbReference>
<dbReference type="NCBIfam" id="TIGR00225">
    <property type="entry name" value="prc"/>
    <property type="match status" value="1"/>
</dbReference>
<name>A0ABT1W2F3_9PROT</name>
<dbReference type="Proteomes" id="UP001524587">
    <property type="component" value="Unassembled WGS sequence"/>
</dbReference>
<protein>
    <submittedName>
        <fullName evidence="8">S41 family peptidase</fullName>
    </submittedName>
</protein>
<dbReference type="Pfam" id="PF22694">
    <property type="entry name" value="CtpB_N-like"/>
    <property type="match status" value="1"/>
</dbReference>
<dbReference type="InterPro" id="IPR001478">
    <property type="entry name" value="PDZ"/>
</dbReference>
<keyword evidence="4 5" id="KW-0720">Serine protease</keyword>
<dbReference type="Gene3D" id="3.90.226.10">
    <property type="entry name" value="2-enoyl-CoA Hydratase, Chain A, domain 1"/>
    <property type="match status" value="1"/>
</dbReference>
<keyword evidence="9" id="KW-1185">Reference proteome</keyword>
<evidence type="ECO:0000313" key="9">
    <source>
        <dbReference type="Proteomes" id="UP001524587"/>
    </source>
</evidence>
<keyword evidence="2 5" id="KW-0645">Protease</keyword>
<dbReference type="CDD" id="cd06782">
    <property type="entry name" value="cpPDZ_CPP-like"/>
    <property type="match status" value="1"/>
</dbReference>
<dbReference type="PANTHER" id="PTHR32060">
    <property type="entry name" value="TAIL-SPECIFIC PROTEASE"/>
    <property type="match status" value="1"/>
</dbReference>
<dbReference type="Pfam" id="PF17820">
    <property type="entry name" value="PDZ_6"/>
    <property type="match status" value="1"/>
</dbReference>
<evidence type="ECO:0000313" key="8">
    <source>
        <dbReference type="EMBL" id="MCQ8277032.1"/>
    </source>
</evidence>
<feature type="region of interest" description="Disordered" evidence="6">
    <location>
        <begin position="461"/>
        <end position="497"/>
    </location>
</feature>
<evidence type="ECO:0000256" key="3">
    <source>
        <dbReference type="ARBA" id="ARBA00022801"/>
    </source>
</evidence>
<dbReference type="InterPro" id="IPR036034">
    <property type="entry name" value="PDZ_sf"/>
</dbReference>
<dbReference type="PANTHER" id="PTHR32060:SF30">
    <property type="entry name" value="CARBOXY-TERMINAL PROCESSING PROTEASE CTPA"/>
    <property type="match status" value="1"/>
</dbReference>
<dbReference type="InterPro" id="IPR055210">
    <property type="entry name" value="CtpA/B_N"/>
</dbReference>
<accession>A0ABT1W2F3</accession>
<comment type="similarity">
    <text evidence="1 5">Belongs to the peptidase S41A family.</text>
</comment>
<proteinExistence type="inferred from homology"/>
<keyword evidence="3 5" id="KW-0378">Hydrolase</keyword>
<dbReference type="InterPro" id="IPR005151">
    <property type="entry name" value="Tail-specific_protease"/>
</dbReference>
<dbReference type="CDD" id="cd07560">
    <property type="entry name" value="Peptidase_S41_CPP"/>
    <property type="match status" value="1"/>
</dbReference>
<gene>
    <name evidence="8" type="ORF">NFI95_01030</name>
</gene>
<dbReference type="SUPFAM" id="SSF52096">
    <property type="entry name" value="ClpP/crotonase"/>
    <property type="match status" value="1"/>
</dbReference>
<evidence type="ECO:0000256" key="1">
    <source>
        <dbReference type="ARBA" id="ARBA00009179"/>
    </source>
</evidence>
<evidence type="ECO:0000256" key="6">
    <source>
        <dbReference type="SAM" id="MobiDB-lite"/>
    </source>
</evidence>
<evidence type="ECO:0000259" key="7">
    <source>
        <dbReference type="PROSITE" id="PS50106"/>
    </source>
</evidence>
<comment type="caution">
    <text evidence="8">The sequence shown here is derived from an EMBL/GenBank/DDBJ whole genome shotgun (WGS) entry which is preliminary data.</text>
</comment>
<dbReference type="EMBL" id="JAMSKV010000001">
    <property type="protein sequence ID" value="MCQ8277032.1"/>
    <property type="molecule type" value="Genomic_DNA"/>
</dbReference>
<dbReference type="PROSITE" id="PS50106">
    <property type="entry name" value="PDZ"/>
    <property type="match status" value="1"/>
</dbReference>
<reference evidence="8 9" key="1">
    <citation type="submission" date="2022-06" db="EMBL/GenBank/DDBJ databases">
        <title>Endosaccharibacter gen. nov., sp. nov., endophytic bacteria isolated from sugarcane.</title>
        <authorList>
            <person name="Pitiwittayakul N."/>
            <person name="Yukphan P."/>
            <person name="Charoenyingcharoen P."/>
            <person name="Tanasupawat S."/>
        </authorList>
    </citation>
    <scope>NUCLEOTIDE SEQUENCE [LARGE SCALE GENOMIC DNA]</scope>
    <source>
        <strain evidence="8 9">KSS8</strain>
    </source>
</reference>
<dbReference type="InterPro" id="IPR029045">
    <property type="entry name" value="ClpP/crotonase-like_dom_sf"/>
</dbReference>
<feature type="domain" description="PDZ" evidence="7">
    <location>
        <begin position="110"/>
        <end position="178"/>
    </location>
</feature>
<evidence type="ECO:0000256" key="2">
    <source>
        <dbReference type="ARBA" id="ARBA00022670"/>
    </source>
</evidence>
<dbReference type="Gene3D" id="3.30.750.44">
    <property type="match status" value="1"/>
</dbReference>
<dbReference type="SMART" id="SM00245">
    <property type="entry name" value="TSPc"/>
    <property type="match status" value="1"/>
</dbReference>
<sequence>MNLRYALLLGTGFAFGAVAGPQFGPLLAQHSPFGTALAQDVEQNASDAKPGAKNDHDETYRLLTLFGDVFEQVRAGYVSPVTDRELINNALNGMLTGLDPHSSYMTAKQFADMQVQTSGQFGGLGLEVTSDAGLIKVMTPMDGTPAQHAGLKTGDYIIGINGKSLEGIDLSDAVDRMRGQPGTKITLSIKRQGKDKPFDVTMTREIIHIQVIRSALYGKTAYIRVASFDEDTESGLRKAFEALKKQAGGKLDGLILDLRNNPGGLLNQAVAVCDDFITSGAVVSTRARNPRDSQRMDAHGTDITDGLPVVVLINEGSASASEIVAGALQDHHRSITLGVRSFGKGSVQTLIPLSGDNGAIRLTTARYYTPSGRSIQGLGIVPDIKVRETREDDSKYMLREGDLAHIIKNEGGTQTPPQPRTDLPPIAKTIPDAPPANWPAFDLSKPSTDFQLQEGLKVIAAMSGHPMPAEAPDSSAKGGKQPDQQGPSTDSAPHTTH</sequence>
<dbReference type="InterPro" id="IPR004447">
    <property type="entry name" value="Peptidase_S41A"/>
</dbReference>
<dbReference type="SUPFAM" id="SSF50156">
    <property type="entry name" value="PDZ domain-like"/>
    <property type="match status" value="1"/>
</dbReference>
<dbReference type="Pfam" id="PF03572">
    <property type="entry name" value="Peptidase_S41"/>
    <property type="match status" value="1"/>
</dbReference>
<organism evidence="8 9">
    <name type="scientific">Endosaccharibacter trunci</name>
    <dbReference type="NCBI Taxonomy" id="2812733"/>
    <lineage>
        <taxon>Bacteria</taxon>
        <taxon>Pseudomonadati</taxon>
        <taxon>Pseudomonadota</taxon>
        <taxon>Alphaproteobacteria</taxon>
        <taxon>Acetobacterales</taxon>
        <taxon>Acetobacteraceae</taxon>
        <taxon>Endosaccharibacter</taxon>
    </lineage>
</organism>
<evidence type="ECO:0000256" key="4">
    <source>
        <dbReference type="ARBA" id="ARBA00022825"/>
    </source>
</evidence>
<feature type="compositionally biased region" description="Polar residues" evidence="6">
    <location>
        <begin position="482"/>
        <end position="497"/>
    </location>
</feature>
<dbReference type="RefSeq" id="WP_422862473.1">
    <property type="nucleotide sequence ID" value="NZ_JAMSKV010000001.1"/>
</dbReference>
<evidence type="ECO:0000256" key="5">
    <source>
        <dbReference type="RuleBase" id="RU004404"/>
    </source>
</evidence>
<dbReference type="InterPro" id="IPR041489">
    <property type="entry name" value="PDZ_6"/>
</dbReference>
<dbReference type="Gene3D" id="2.30.42.10">
    <property type="match status" value="1"/>
</dbReference>